<evidence type="ECO:0000313" key="3">
    <source>
        <dbReference type="EMBL" id="MEN0645155.1"/>
    </source>
</evidence>
<protein>
    <submittedName>
        <fullName evidence="3">Cell division protein FtsQ</fullName>
    </submittedName>
</protein>
<comment type="caution">
    <text evidence="3">The sequence shown here is derived from an EMBL/GenBank/DDBJ whole genome shotgun (WGS) entry which is preliminary data.</text>
</comment>
<dbReference type="InterPro" id="IPR058484">
    <property type="entry name" value="DUF8171"/>
</dbReference>
<accession>A0ABU9VMM2</accession>
<feature type="transmembrane region" description="Helical" evidence="1">
    <location>
        <begin position="262"/>
        <end position="283"/>
    </location>
</feature>
<feature type="domain" description="DUF8171" evidence="2">
    <location>
        <begin position="20"/>
        <end position="287"/>
    </location>
</feature>
<dbReference type="EMBL" id="JBCITK010000001">
    <property type="protein sequence ID" value="MEN0645155.1"/>
    <property type="molecule type" value="Genomic_DNA"/>
</dbReference>
<feature type="transmembrane region" description="Helical" evidence="1">
    <location>
        <begin position="51"/>
        <end position="72"/>
    </location>
</feature>
<dbReference type="GO" id="GO:0051301">
    <property type="term" value="P:cell division"/>
    <property type="evidence" value="ECO:0007669"/>
    <property type="project" value="UniProtKB-KW"/>
</dbReference>
<organism evidence="3 4">
    <name type="scientific">Alkalicoccobacillus gibsonii</name>
    <dbReference type="NCBI Taxonomy" id="79881"/>
    <lineage>
        <taxon>Bacteria</taxon>
        <taxon>Bacillati</taxon>
        <taxon>Bacillota</taxon>
        <taxon>Bacilli</taxon>
        <taxon>Bacillales</taxon>
        <taxon>Bacillaceae</taxon>
        <taxon>Alkalicoccobacillus</taxon>
    </lineage>
</organism>
<feature type="transmembrane region" description="Helical" evidence="1">
    <location>
        <begin position="173"/>
        <end position="194"/>
    </location>
</feature>
<evidence type="ECO:0000259" key="2">
    <source>
        <dbReference type="Pfam" id="PF26509"/>
    </source>
</evidence>
<feature type="transmembrane region" description="Helical" evidence="1">
    <location>
        <begin position="92"/>
        <end position="112"/>
    </location>
</feature>
<evidence type="ECO:0000313" key="4">
    <source>
        <dbReference type="Proteomes" id="UP001418796"/>
    </source>
</evidence>
<keyword evidence="1" id="KW-1133">Transmembrane helix</keyword>
<reference evidence="3 4" key="1">
    <citation type="submission" date="2024-03" db="EMBL/GenBank/DDBJ databases">
        <title>Bacilli Hybrid Assemblies.</title>
        <authorList>
            <person name="Kovac J."/>
        </authorList>
    </citation>
    <scope>NUCLEOTIDE SEQUENCE [LARGE SCALE GENOMIC DNA]</scope>
    <source>
        <strain evidence="3 4">FSL R7-0666</strain>
    </source>
</reference>
<gene>
    <name evidence="3" type="ORF">MKY91_18500</name>
</gene>
<name>A0ABU9VMM2_9BACI</name>
<sequence length="298" mass="32903">MNTLQELNQERKLTQSQKMMVFVLSMSLFGVSKLIANIIPSIEFGPIDLSVSYFAFIPLVLVALFHPLQVAIGAAVGKIVFADLLLGKFDGIGALESFIQLSLAMYIAGLLIRNPLNKWQLGIAAIVGVAIDQILSSLVDIGKVWFGVEELEAVPGLPESIVMLEGISFINEMVITGVLFGLIPTLYLVPKLYGKIEPLLGMKPREKRVEAKMNQFVTPGLMIVSIFLLFIAMIGEFIAELEISLAFWSTDFISQFEDGYEWIGYSAIGIVIVLVGYTLFALVKRKKRKENKSHDQAA</sequence>
<dbReference type="Proteomes" id="UP001418796">
    <property type="component" value="Unassembled WGS sequence"/>
</dbReference>
<keyword evidence="3" id="KW-0131">Cell cycle</keyword>
<dbReference type="Pfam" id="PF26509">
    <property type="entry name" value="DUF8171"/>
    <property type="match status" value="1"/>
</dbReference>
<proteinExistence type="predicted"/>
<evidence type="ECO:0000256" key="1">
    <source>
        <dbReference type="SAM" id="Phobius"/>
    </source>
</evidence>
<feature type="transmembrane region" description="Helical" evidence="1">
    <location>
        <begin position="20"/>
        <end position="39"/>
    </location>
</feature>
<keyword evidence="4" id="KW-1185">Reference proteome</keyword>
<feature type="transmembrane region" description="Helical" evidence="1">
    <location>
        <begin position="215"/>
        <end position="239"/>
    </location>
</feature>
<dbReference type="RefSeq" id="WP_343131753.1">
    <property type="nucleotide sequence ID" value="NZ_JBCITK010000001.1"/>
</dbReference>
<keyword evidence="1" id="KW-0812">Transmembrane</keyword>
<keyword evidence="3" id="KW-0132">Cell division</keyword>
<keyword evidence="1" id="KW-0472">Membrane</keyword>